<evidence type="ECO:0000259" key="6">
    <source>
        <dbReference type="Pfam" id="PF13930"/>
    </source>
</evidence>
<comment type="caution">
    <text evidence="8">The sequence shown here is derived from an EMBL/GenBank/DDBJ whole genome shotgun (WGS) entry which is preliminary data.</text>
</comment>
<evidence type="ECO:0000313" key="8">
    <source>
        <dbReference type="EMBL" id="RAS82280.1"/>
    </source>
</evidence>
<dbReference type="InterPro" id="IPR044929">
    <property type="entry name" value="DNA/RNA_non-sp_Endonuclease_sf"/>
</dbReference>
<organism evidence="8 9">
    <name type="scientific">Priestia endophytica</name>
    <dbReference type="NCBI Taxonomy" id="135735"/>
    <lineage>
        <taxon>Bacteria</taxon>
        <taxon>Bacillati</taxon>
        <taxon>Bacillota</taxon>
        <taxon>Bacilli</taxon>
        <taxon>Bacillales</taxon>
        <taxon>Bacillaceae</taxon>
        <taxon>Priestia</taxon>
    </lineage>
</organism>
<dbReference type="GO" id="GO:0005886">
    <property type="term" value="C:plasma membrane"/>
    <property type="evidence" value="ECO:0007669"/>
    <property type="project" value="UniProtKB-SubCell"/>
</dbReference>
<comment type="subcellular location">
    <subcellularLocation>
        <location evidence="1">Cell membrane</location>
    </subcellularLocation>
    <subcellularLocation>
        <location evidence="2">Secreted</location>
    </subcellularLocation>
</comment>
<dbReference type="InterPro" id="IPR036689">
    <property type="entry name" value="ESAT-6-like_sf"/>
</dbReference>
<evidence type="ECO:0000256" key="3">
    <source>
        <dbReference type="ARBA" id="ARBA00022475"/>
    </source>
</evidence>
<dbReference type="PANTHER" id="PTHR34976">
    <property type="entry name" value="RIBONUCLEASE YQCG-RELATED"/>
    <property type="match status" value="1"/>
</dbReference>
<evidence type="ECO:0000256" key="5">
    <source>
        <dbReference type="ARBA" id="ARBA00023136"/>
    </source>
</evidence>
<evidence type="ECO:0000259" key="7">
    <source>
        <dbReference type="Pfam" id="PF14449"/>
    </source>
</evidence>
<proteinExistence type="predicted"/>
<dbReference type="Gene3D" id="1.10.287.1060">
    <property type="entry name" value="ESAT-6-like"/>
    <property type="match status" value="1"/>
</dbReference>
<evidence type="ECO:0000256" key="1">
    <source>
        <dbReference type="ARBA" id="ARBA00004236"/>
    </source>
</evidence>
<dbReference type="SUPFAM" id="SSF140453">
    <property type="entry name" value="EsxAB dimer-like"/>
    <property type="match status" value="1"/>
</dbReference>
<dbReference type="GO" id="GO:0005576">
    <property type="term" value="C:extracellular region"/>
    <property type="evidence" value="ECO:0007669"/>
    <property type="project" value="UniProtKB-SubCell"/>
</dbReference>
<evidence type="ECO:0000313" key="9">
    <source>
        <dbReference type="Proteomes" id="UP000250174"/>
    </source>
</evidence>
<accession>A0AAX1QG54</accession>
<dbReference type="AlphaFoldDB" id="A0AAX1QG54"/>
<dbReference type="InterPro" id="IPR044927">
    <property type="entry name" value="Endonuclea_NS_2"/>
</dbReference>
<dbReference type="Gene3D" id="3.40.570.10">
    <property type="entry name" value="Extracellular Endonuclease, subunit A"/>
    <property type="match status" value="1"/>
</dbReference>
<feature type="domain" description="Type VII secretion system protein EssD-like" evidence="6">
    <location>
        <begin position="299"/>
        <end position="426"/>
    </location>
</feature>
<keyword evidence="5" id="KW-0472">Membrane</keyword>
<dbReference type="RefSeq" id="WP_113765198.1">
    <property type="nucleotide sequence ID" value="NZ_LVYK01000001.1"/>
</dbReference>
<dbReference type="PANTHER" id="PTHR34976:SF2">
    <property type="entry name" value="TYPE VII SECRETION SYSTEM PROTEIN ESSD"/>
    <property type="match status" value="1"/>
</dbReference>
<dbReference type="InterPro" id="IPR027797">
    <property type="entry name" value="PT-TG_dom"/>
</dbReference>
<gene>
    <name evidence="8" type="ORF">A3864_01870</name>
</gene>
<keyword evidence="4" id="KW-0964">Secreted</keyword>
<protein>
    <submittedName>
        <fullName evidence="8">Uncharacterized protein</fullName>
    </submittedName>
</protein>
<keyword evidence="3" id="KW-1003">Cell membrane</keyword>
<name>A0AAX1QG54_9BACI</name>
<evidence type="ECO:0000256" key="2">
    <source>
        <dbReference type="ARBA" id="ARBA00004613"/>
    </source>
</evidence>
<dbReference type="Pfam" id="PF14449">
    <property type="entry name" value="PT-TG"/>
    <property type="match status" value="1"/>
</dbReference>
<dbReference type="InterPro" id="IPR051768">
    <property type="entry name" value="Bact_secretion_toxin"/>
</dbReference>
<sequence>MTQNGGYTIEVDPDKLDELASGIGTAEMKCSFALSKLKWGMGSIAADIAGVGGGNINHLQEKFEGSIKKYKDLLDDSQAFVKKTAADVRQLDQSWQAKLGRTVGEFSGWYDLQRVFGEYDPQTGEKITGGQRAEAGVMTLLNFSPGKAIGVAAKGGKMAKTAKIGQEASALGKIKSGRKAVNPAVFKNFFSGAWNSMKGRFRSAKEYLVKGQEAVKRVRQGIGNVKVPVGVRVADTGMGARMIVPEKRSLKELGQQFAVKSESFGTKGIGKGSSAVNSTKTFVEKGKHFTNGRRNRLKPNIRYKTGEYDYFYETDHLGRISKFETDKLQLTEREKRLSHSKNTLGKIKGQDHAGHLAADRFGGSPKIDNLVSQLSDVNLKKYKKLENEWAAALKEDPPKEVKVDVNIIYSGDNMRPEKFEVTYFVDGEYAFEQFKNHL</sequence>
<feature type="domain" description="Pre-toxin TG" evidence="7">
    <location>
        <begin position="94"/>
        <end position="160"/>
    </location>
</feature>
<dbReference type="Pfam" id="PF13930">
    <property type="entry name" value="Endonuclea_NS_2"/>
    <property type="match status" value="1"/>
</dbReference>
<dbReference type="Proteomes" id="UP000250174">
    <property type="component" value="Unassembled WGS sequence"/>
</dbReference>
<evidence type="ECO:0000256" key="4">
    <source>
        <dbReference type="ARBA" id="ARBA00022525"/>
    </source>
</evidence>
<reference evidence="8 9" key="1">
    <citation type="submission" date="2016-03" db="EMBL/GenBank/DDBJ databases">
        <title>Comparison of Bacillus endophyticus and B. anthracis characteristics using whole genome sequence analysis and microbiological techniques.</title>
        <authorList>
            <person name="Lekota K.E."/>
            <person name="Mafofo J."/>
            <person name="Rees J."/>
            <person name="Muchadeyi F.C."/>
            <person name="Madoroba E."/>
            <person name="Van Heerden H."/>
        </authorList>
    </citation>
    <scope>NUCLEOTIDE SEQUENCE [LARGE SCALE GENOMIC DNA]</scope>
    <source>
        <strain evidence="8 9">3631_10C</strain>
    </source>
</reference>
<dbReference type="EMBL" id="LVYK01000001">
    <property type="protein sequence ID" value="RAS82280.1"/>
    <property type="molecule type" value="Genomic_DNA"/>
</dbReference>